<comment type="similarity">
    <text evidence="2">Belongs to the SusD family.</text>
</comment>
<dbReference type="EMBL" id="WOTW01000019">
    <property type="protein sequence ID" value="MUP38131.1"/>
    <property type="molecule type" value="Genomic_DNA"/>
</dbReference>
<evidence type="ECO:0000313" key="11">
    <source>
        <dbReference type="Proteomes" id="UP000285951"/>
    </source>
</evidence>
<dbReference type="RefSeq" id="WP_156195825.1">
    <property type="nucleotide sequence ID" value="NZ_QTZN02000019.1"/>
</dbReference>
<dbReference type="GO" id="GO:0009279">
    <property type="term" value="C:cell outer membrane"/>
    <property type="evidence" value="ECO:0007669"/>
    <property type="project" value="UniProtKB-SubCell"/>
</dbReference>
<dbReference type="EMBL" id="QTZN02000019">
    <property type="protein sequence ID" value="MVB07336.1"/>
    <property type="molecule type" value="Genomic_DNA"/>
</dbReference>
<dbReference type="Proteomes" id="UP000285951">
    <property type="component" value="Unassembled WGS sequence"/>
</dbReference>
<evidence type="ECO:0000313" key="9">
    <source>
        <dbReference type="EMBL" id="MUP38131.1"/>
    </source>
</evidence>
<evidence type="ECO:0000256" key="6">
    <source>
        <dbReference type="SAM" id="SignalP"/>
    </source>
</evidence>
<organism evidence="9 12">
    <name type="scientific">Labilibaculum euxinus</name>
    <dbReference type="NCBI Taxonomy" id="2686357"/>
    <lineage>
        <taxon>Bacteria</taxon>
        <taxon>Pseudomonadati</taxon>
        <taxon>Bacteroidota</taxon>
        <taxon>Bacteroidia</taxon>
        <taxon>Marinilabiliales</taxon>
        <taxon>Marinifilaceae</taxon>
        <taxon>Labilibaculum</taxon>
    </lineage>
</organism>
<dbReference type="SUPFAM" id="SSF48452">
    <property type="entry name" value="TPR-like"/>
    <property type="match status" value="1"/>
</dbReference>
<evidence type="ECO:0000313" key="10">
    <source>
        <dbReference type="EMBL" id="MVB07336.1"/>
    </source>
</evidence>
<reference evidence="9 12" key="2">
    <citation type="submission" date="2019-12" db="EMBL/GenBank/DDBJ databases">
        <title>Draft genome sequence of Labilibaculum sp. strain 44 isolated from deep waters of Black Sea.</title>
        <authorList>
            <person name="Yadav S."/>
            <person name="Villanueva L."/>
        </authorList>
    </citation>
    <scope>NUCLEOTIDE SEQUENCE [LARGE SCALE GENOMIC DNA]</scope>
    <source>
        <strain evidence="9 12">44</strain>
    </source>
</reference>
<gene>
    <name evidence="10" type="ORF">DWB62_009940</name>
    <name evidence="9" type="ORF">GNY23_09940</name>
</gene>
<evidence type="ECO:0000313" key="12">
    <source>
        <dbReference type="Proteomes" id="UP000462449"/>
    </source>
</evidence>
<feature type="signal peptide" evidence="6">
    <location>
        <begin position="1"/>
        <end position="21"/>
    </location>
</feature>
<dbReference type="AlphaFoldDB" id="A0A7M4D652"/>
<dbReference type="OrthoDB" id="729505at2"/>
<dbReference type="Pfam" id="PF07980">
    <property type="entry name" value="SusD_RagB"/>
    <property type="match status" value="1"/>
</dbReference>
<name>A0A7M4D652_9BACT</name>
<evidence type="ECO:0000256" key="4">
    <source>
        <dbReference type="ARBA" id="ARBA00023136"/>
    </source>
</evidence>
<dbReference type="PROSITE" id="PS51257">
    <property type="entry name" value="PROKAR_LIPOPROTEIN"/>
    <property type="match status" value="1"/>
</dbReference>
<accession>A0A7M4D652</accession>
<comment type="subcellular location">
    <subcellularLocation>
        <location evidence="1">Cell outer membrane</location>
    </subcellularLocation>
</comment>
<dbReference type="InterPro" id="IPR012944">
    <property type="entry name" value="SusD_RagB_dom"/>
</dbReference>
<keyword evidence="4" id="KW-0472">Membrane</keyword>
<dbReference type="Gene3D" id="1.25.40.390">
    <property type="match status" value="1"/>
</dbReference>
<evidence type="ECO:0000256" key="5">
    <source>
        <dbReference type="ARBA" id="ARBA00023237"/>
    </source>
</evidence>
<keyword evidence="3 6" id="KW-0732">Signal</keyword>
<evidence type="ECO:0000259" key="8">
    <source>
        <dbReference type="Pfam" id="PF14322"/>
    </source>
</evidence>
<evidence type="ECO:0000259" key="7">
    <source>
        <dbReference type="Pfam" id="PF07980"/>
    </source>
</evidence>
<dbReference type="Proteomes" id="UP000462449">
    <property type="component" value="Unassembled WGS sequence"/>
</dbReference>
<keyword evidence="5" id="KW-0998">Cell outer membrane</keyword>
<evidence type="ECO:0000256" key="2">
    <source>
        <dbReference type="ARBA" id="ARBA00006275"/>
    </source>
</evidence>
<evidence type="ECO:0000256" key="1">
    <source>
        <dbReference type="ARBA" id="ARBA00004442"/>
    </source>
</evidence>
<feature type="domain" description="SusD-like N-terminal" evidence="8">
    <location>
        <begin position="22"/>
        <end position="221"/>
    </location>
</feature>
<proteinExistence type="inferred from homology"/>
<dbReference type="InterPro" id="IPR033985">
    <property type="entry name" value="SusD-like_N"/>
</dbReference>
<reference evidence="10 11" key="1">
    <citation type="submission" date="2019-11" db="EMBL/GenBank/DDBJ databases">
        <title>Draft genome sequence of Labilibaculum sp. strain SYP isolated from Black Sea.</title>
        <authorList>
            <person name="Yadav S."/>
            <person name="Villanueva L."/>
        </authorList>
    </citation>
    <scope>NUCLEOTIDE SEQUENCE [LARGE SCALE GENOMIC DNA]</scope>
    <source>
        <strain evidence="10 11">44</strain>
    </source>
</reference>
<keyword evidence="11" id="KW-1185">Reference proteome</keyword>
<sequence length="480" mass="55334">MKKIKIIIQLFLMLVMLSGCTDYLDVKPRGYDVPEKLEHYAGLLYGKDDIFTLSVFPNMSFEFTTTENGYNFAYSVLGAEDMNAYKWESDIFRTDDVCSEWNDPCKQLYTINLVVDEVLQASDGTEDEKKAVWAEARVMRAWYTFMMAQFFGAPYNENTAASDLCVPIITTSATVDVEFPRARVQEVYNYVITEMEESLPFLEDREEHFKRIFMPTGNAMLGKVYWMMGKYEKALPYLQVAKNKIDSDGSRGLLNYNDLMEEGEISYPNVAKTNPESLYSESIYPRLWLALYPSFIESTLLHVKTEVLEKYFTPNDYRLAMVSGLNSGLSAYAQSSLDPSDYYYPNSSRIATDIGVTVADVYLMYAECLARNSQTTEAESVLTEFRENRIEPGYADIPADVNTQEELIKFVVAERIREGIGMGTTWFDMRRLWDDSLFQDMKQYYTHTDGIDTYSLTKERLTMKIPPSVIIWNPEYQNNN</sequence>
<feature type="chain" id="PRO_5029870958" evidence="6">
    <location>
        <begin position="22"/>
        <end position="480"/>
    </location>
</feature>
<dbReference type="Pfam" id="PF14322">
    <property type="entry name" value="SusD-like_3"/>
    <property type="match status" value="1"/>
</dbReference>
<protein>
    <submittedName>
        <fullName evidence="9">RagB/SusD family nutrient uptake outer membrane protein</fullName>
    </submittedName>
</protein>
<feature type="domain" description="RagB/SusD" evidence="7">
    <location>
        <begin position="359"/>
        <end position="450"/>
    </location>
</feature>
<comment type="caution">
    <text evidence="9">The sequence shown here is derived from an EMBL/GenBank/DDBJ whole genome shotgun (WGS) entry which is preliminary data.</text>
</comment>
<evidence type="ECO:0000256" key="3">
    <source>
        <dbReference type="ARBA" id="ARBA00022729"/>
    </source>
</evidence>
<dbReference type="InterPro" id="IPR011990">
    <property type="entry name" value="TPR-like_helical_dom_sf"/>
</dbReference>